<dbReference type="PANTHER" id="PTHR48081:SF6">
    <property type="entry name" value="PEPTIDASE S9 PROLYL OLIGOPEPTIDASE CATALYTIC DOMAIN-CONTAINING PROTEIN"/>
    <property type="match status" value="1"/>
</dbReference>
<dbReference type="Pfam" id="PF07859">
    <property type="entry name" value="Abhydrolase_3"/>
    <property type="match status" value="1"/>
</dbReference>
<dbReference type="InterPro" id="IPR029058">
    <property type="entry name" value="AB_hydrolase_fold"/>
</dbReference>
<sequence length="335" mass="36331">MSRFRFVVCSLLTFFIAGAASGQTAKSDSAPARVHIPKDEREGVWQAPAEGTQVPLWSANVALAKPDSGDRPEATGNGTGLVGGRKWHWATYVTRPTMTVYRPKGPHNGAAMLVLPGGGFEVVATDLEGTEICDWVVQQGMTCAMLKYRTPQAWPAENGQQRRPKVLLALEDAQRAMGLLRQDAASYGIDPHKIGVIGFSAGAYLAANMSNTEERTYPPADAADRQSPRPDFAIIAYTARMVDTSKGRNSLDLQPWVTISPKAPPTLILHAMNDSMDNIRQPMAYALALNDAGVPVDLRLYAKGGHAFGMRPTADPITTEWPGQVKQWLHDIGIL</sequence>
<keyword evidence="5" id="KW-1185">Reference proteome</keyword>
<dbReference type="Gene3D" id="3.40.50.1820">
    <property type="entry name" value="alpha/beta hydrolase"/>
    <property type="match status" value="1"/>
</dbReference>
<dbReference type="SUPFAM" id="SSF53474">
    <property type="entry name" value="alpha/beta-Hydrolases"/>
    <property type="match status" value="1"/>
</dbReference>
<dbReference type="RefSeq" id="WP_010407993.1">
    <property type="nucleotide sequence ID" value="NZ_JAWXXV010000001.1"/>
</dbReference>
<evidence type="ECO:0000313" key="5">
    <source>
        <dbReference type="Proteomes" id="UP001279660"/>
    </source>
</evidence>
<organism evidence="4 5">
    <name type="scientific">Sphingomonas echinoides</name>
    <dbReference type="NCBI Taxonomy" id="59803"/>
    <lineage>
        <taxon>Bacteria</taxon>
        <taxon>Pseudomonadati</taxon>
        <taxon>Pseudomonadota</taxon>
        <taxon>Alphaproteobacteria</taxon>
        <taxon>Sphingomonadales</taxon>
        <taxon>Sphingomonadaceae</taxon>
        <taxon>Sphingomonas</taxon>
    </lineage>
</organism>
<reference evidence="4 5" key="1">
    <citation type="submission" date="2023-11" db="EMBL/GenBank/DDBJ databases">
        <title>MicrobeMod: A computational toolkit for identifying prokaryotic methylation and restriction-modification with nanopore sequencing.</title>
        <authorList>
            <person name="Crits-Christoph A."/>
            <person name="Kang S.C."/>
            <person name="Lee H."/>
            <person name="Ostrov N."/>
        </authorList>
    </citation>
    <scope>NUCLEOTIDE SEQUENCE [LARGE SCALE GENOMIC DNA]</scope>
    <source>
        <strain evidence="4 5">ATCC 14820</strain>
    </source>
</reference>
<dbReference type="InterPro" id="IPR013094">
    <property type="entry name" value="AB_hydrolase_3"/>
</dbReference>
<feature type="chain" id="PRO_5047455436" evidence="2">
    <location>
        <begin position="20"/>
        <end position="335"/>
    </location>
</feature>
<dbReference type="PANTHER" id="PTHR48081">
    <property type="entry name" value="AB HYDROLASE SUPERFAMILY PROTEIN C4A8.06C"/>
    <property type="match status" value="1"/>
</dbReference>
<evidence type="ECO:0000256" key="1">
    <source>
        <dbReference type="ARBA" id="ARBA00022801"/>
    </source>
</evidence>
<feature type="signal peptide" evidence="2">
    <location>
        <begin position="1"/>
        <end position="19"/>
    </location>
</feature>
<feature type="domain" description="Alpha/beta hydrolase fold-3" evidence="3">
    <location>
        <begin position="167"/>
        <end position="308"/>
    </location>
</feature>
<proteinExistence type="predicted"/>
<dbReference type="GO" id="GO:0016787">
    <property type="term" value="F:hydrolase activity"/>
    <property type="evidence" value="ECO:0007669"/>
    <property type="project" value="UniProtKB-KW"/>
</dbReference>
<keyword evidence="2" id="KW-0732">Signal</keyword>
<name>A0ABU4PQ05_9SPHN</name>
<dbReference type="InterPro" id="IPR050300">
    <property type="entry name" value="GDXG_lipolytic_enzyme"/>
</dbReference>
<comment type="caution">
    <text evidence="4">The sequence shown here is derived from an EMBL/GenBank/DDBJ whole genome shotgun (WGS) entry which is preliminary data.</text>
</comment>
<protein>
    <submittedName>
        <fullName evidence="4">Alpha/beta hydrolase</fullName>
    </submittedName>
</protein>
<evidence type="ECO:0000256" key="2">
    <source>
        <dbReference type="SAM" id="SignalP"/>
    </source>
</evidence>
<evidence type="ECO:0000313" key="4">
    <source>
        <dbReference type="EMBL" id="MDX5985479.1"/>
    </source>
</evidence>
<gene>
    <name evidence="4" type="ORF">SIL82_14575</name>
</gene>
<accession>A0ABU4PQ05</accession>
<dbReference type="Proteomes" id="UP001279660">
    <property type="component" value="Unassembled WGS sequence"/>
</dbReference>
<evidence type="ECO:0000259" key="3">
    <source>
        <dbReference type="Pfam" id="PF07859"/>
    </source>
</evidence>
<dbReference type="EMBL" id="JAWXXV010000001">
    <property type="protein sequence ID" value="MDX5985479.1"/>
    <property type="molecule type" value="Genomic_DNA"/>
</dbReference>
<keyword evidence="1 4" id="KW-0378">Hydrolase</keyword>